<protein>
    <submittedName>
        <fullName evidence="1">Uncharacterized protein</fullName>
    </submittedName>
</protein>
<proteinExistence type="predicted"/>
<keyword evidence="2" id="KW-1185">Reference proteome</keyword>
<evidence type="ECO:0000313" key="1">
    <source>
        <dbReference type="EMBL" id="GKV30979.1"/>
    </source>
</evidence>
<accession>A0AAV5L1E3</accession>
<evidence type="ECO:0000313" key="2">
    <source>
        <dbReference type="Proteomes" id="UP001054252"/>
    </source>
</evidence>
<dbReference type="Proteomes" id="UP001054252">
    <property type="component" value="Unassembled WGS sequence"/>
</dbReference>
<name>A0AAV5L1E3_9ROSI</name>
<reference evidence="1 2" key="1">
    <citation type="journal article" date="2021" name="Commun. Biol.">
        <title>The genome of Shorea leprosula (Dipterocarpaceae) highlights the ecological relevance of drought in aseasonal tropical rainforests.</title>
        <authorList>
            <person name="Ng K.K.S."/>
            <person name="Kobayashi M.J."/>
            <person name="Fawcett J.A."/>
            <person name="Hatakeyama M."/>
            <person name="Paape T."/>
            <person name="Ng C.H."/>
            <person name="Ang C.C."/>
            <person name="Tnah L.H."/>
            <person name="Lee C.T."/>
            <person name="Nishiyama T."/>
            <person name="Sese J."/>
            <person name="O'Brien M.J."/>
            <person name="Copetti D."/>
            <person name="Mohd Noor M.I."/>
            <person name="Ong R.C."/>
            <person name="Putra M."/>
            <person name="Sireger I.Z."/>
            <person name="Indrioko S."/>
            <person name="Kosugi Y."/>
            <person name="Izuno A."/>
            <person name="Isagi Y."/>
            <person name="Lee S.L."/>
            <person name="Shimizu K.K."/>
        </authorList>
    </citation>
    <scope>NUCLEOTIDE SEQUENCE [LARGE SCALE GENOMIC DNA]</scope>
    <source>
        <strain evidence="1">214</strain>
    </source>
</reference>
<gene>
    <name evidence="1" type="ORF">SLEP1_g39732</name>
</gene>
<organism evidence="1 2">
    <name type="scientific">Rubroshorea leprosula</name>
    <dbReference type="NCBI Taxonomy" id="152421"/>
    <lineage>
        <taxon>Eukaryota</taxon>
        <taxon>Viridiplantae</taxon>
        <taxon>Streptophyta</taxon>
        <taxon>Embryophyta</taxon>
        <taxon>Tracheophyta</taxon>
        <taxon>Spermatophyta</taxon>
        <taxon>Magnoliopsida</taxon>
        <taxon>eudicotyledons</taxon>
        <taxon>Gunneridae</taxon>
        <taxon>Pentapetalae</taxon>
        <taxon>rosids</taxon>
        <taxon>malvids</taxon>
        <taxon>Malvales</taxon>
        <taxon>Dipterocarpaceae</taxon>
        <taxon>Rubroshorea</taxon>
    </lineage>
</organism>
<sequence length="76" mass="8652">MLLLAQFLDELPFHLFCWGSTRNVLELLGWISLFCWMGSSICSSLVELGELGRLSVAMEKLEKELKNNDKCQVCLT</sequence>
<comment type="caution">
    <text evidence="1">The sequence shown here is derived from an EMBL/GenBank/DDBJ whole genome shotgun (WGS) entry which is preliminary data.</text>
</comment>
<dbReference type="EMBL" id="BPVZ01000089">
    <property type="protein sequence ID" value="GKV30979.1"/>
    <property type="molecule type" value="Genomic_DNA"/>
</dbReference>
<dbReference type="AlphaFoldDB" id="A0AAV5L1E3"/>